<dbReference type="Pfam" id="PF00202">
    <property type="entry name" value="Aminotran_3"/>
    <property type="match status" value="1"/>
</dbReference>
<comment type="catalytic activity">
    <reaction evidence="5">
        <text>N(2)-acetyl-L-ornithine + 2-oxoglutarate = N-acetyl-L-glutamate 5-semialdehyde + L-glutamate</text>
        <dbReference type="Rhea" id="RHEA:18049"/>
        <dbReference type="ChEBI" id="CHEBI:16810"/>
        <dbReference type="ChEBI" id="CHEBI:29123"/>
        <dbReference type="ChEBI" id="CHEBI:29985"/>
        <dbReference type="ChEBI" id="CHEBI:57805"/>
        <dbReference type="EC" id="2.6.1.11"/>
    </reaction>
</comment>
<evidence type="ECO:0000256" key="1">
    <source>
        <dbReference type="ARBA" id="ARBA00022576"/>
    </source>
</evidence>
<keyword evidence="3 5" id="KW-0808">Transferase</keyword>
<dbReference type="GO" id="GO:0003992">
    <property type="term" value="F:N2-acetyl-L-ornithine:2-oxoglutarate 5-aminotransferase activity"/>
    <property type="evidence" value="ECO:0007669"/>
    <property type="project" value="UniProtKB-UniRule"/>
</dbReference>
<comment type="pathway">
    <text evidence="5">Amino-acid biosynthesis; L-arginine biosynthesis; N(2)-acetyl-L-ornithine from L-glutamate: step 4/4.</text>
</comment>
<feature type="binding site" evidence="5">
    <location>
        <position position="133"/>
    </location>
    <ligand>
        <name>pyridoxal 5'-phosphate</name>
        <dbReference type="ChEBI" id="CHEBI:597326"/>
    </ligand>
</feature>
<comment type="subcellular location">
    <subcellularLocation>
        <location evidence="5">Cytoplasm</location>
    </subcellularLocation>
</comment>
<keyword evidence="5" id="KW-0055">Arginine biosynthesis</keyword>
<dbReference type="Gene3D" id="3.40.640.10">
    <property type="entry name" value="Type I PLP-dependent aspartate aminotransferase-like (Major domain)"/>
    <property type="match status" value="1"/>
</dbReference>
<name>A0A9D0YPU2_AQUAO</name>
<gene>
    <name evidence="5" type="primary">argD</name>
    <name evidence="6" type="ORF">EYH37_05665</name>
</gene>
<feature type="binding site" evidence="5">
    <location>
        <begin position="218"/>
        <end position="221"/>
    </location>
    <ligand>
        <name>pyridoxal 5'-phosphate</name>
        <dbReference type="ChEBI" id="CHEBI:597326"/>
    </ligand>
</feature>
<dbReference type="AlphaFoldDB" id="A0A9D0YPU2"/>
<protein>
    <recommendedName>
        <fullName evidence="5">Acetylornithine aminotransferase</fullName>
        <shortName evidence="5">ACOAT</shortName>
        <ecNumber evidence="5">2.6.1.11</ecNumber>
    </recommendedName>
</protein>
<dbReference type="EC" id="2.6.1.11" evidence="5"/>
<comment type="subunit">
    <text evidence="5">Homodimer.</text>
</comment>
<feature type="binding site" evidence="5">
    <location>
        <position position="136"/>
    </location>
    <ligand>
        <name>N(2)-acetyl-L-ornithine</name>
        <dbReference type="ChEBI" id="CHEBI:57805"/>
    </ligand>
</feature>
<dbReference type="InterPro" id="IPR050103">
    <property type="entry name" value="Class-III_PLP-dep_AT"/>
</dbReference>
<dbReference type="InterPro" id="IPR015421">
    <property type="entry name" value="PyrdxlP-dep_Trfase_major"/>
</dbReference>
<dbReference type="HAMAP" id="MF_01107">
    <property type="entry name" value="ArgD_aminotrans_3"/>
    <property type="match status" value="1"/>
</dbReference>
<dbReference type="PANTHER" id="PTHR11986:SF79">
    <property type="entry name" value="ACETYLORNITHINE AMINOTRANSFERASE, MITOCHONDRIAL"/>
    <property type="match status" value="1"/>
</dbReference>
<dbReference type="GO" id="GO:0030170">
    <property type="term" value="F:pyridoxal phosphate binding"/>
    <property type="evidence" value="ECO:0007669"/>
    <property type="project" value="InterPro"/>
</dbReference>
<feature type="binding site" evidence="5">
    <location>
        <position position="276"/>
    </location>
    <ligand>
        <name>pyridoxal 5'-phosphate</name>
        <dbReference type="ChEBI" id="CHEBI:597326"/>
    </ligand>
</feature>
<dbReference type="PROSITE" id="PS00600">
    <property type="entry name" value="AA_TRANSFER_CLASS_3"/>
    <property type="match status" value="1"/>
</dbReference>
<comment type="similarity">
    <text evidence="5">Belongs to the class-III pyridoxal-phosphate-dependent aminotransferase family. ArgD subfamily.</text>
</comment>
<keyword evidence="5" id="KW-0963">Cytoplasm</keyword>
<dbReference type="EMBL" id="DQVE01000056">
    <property type="protein sequence ID" value="HIP98826.1"/>
    <property type="molecule type" value="Genomic_DNA"/>
</dbReference>
<comment type="miscellaneous">
    <text evidence="5">May also have succinyldiaminopimelate aminotransferase activity, thus carrying out the corresponding step in lysine biosynthesis.</text>
</comment>
<sequence length="383" mass="41968">MECISHLTPNYARLPVKFVRGEGARLYDEEGKEYIDLLSGIGVNSLGYAHPKLTKAVCEQASKLIHISNLFEVPYQEELAQKLVETSYRRGKGKVFFANSGAEANEALIKLIRKYWRDRGEDRYEIITFKGSFHGRTYGSLSATGQPKLQEGFEPILPGFVYAKFNDIESVKKLISEKTAAILLEVIQGEGGVNPAQGAFMEALYRLTRKAGILLAIDEVQTGNGRTGKYWGFQHYGIVPDLFSTAKGLGGGIPVGALVAKSEIAESLTAGSHGSTFGGNPLAMRAGLVVYEELENGLLNHVTRVGEFFKEGLKSLGVGKVKGKGLMLGMELDKPCKDLVLKGVQKGVVFNCTAQRVLRFLPPLVITQEELERALEILKEILL</sequence>
<dbReference type="GO" id="GO:0042802">
    <property type="term" value="F:identical protein binding"/>
    <property type="evidence" value="ECO:0007669"/>
    <property type="project" value="TreeGrafter"/>
</dbReference>
<dbReference type="GO" id="GO:0005737">
    <property type="term" value="C:cytoplasm"/>
    <property type="evidence" value="ECO:0007669"/>
    <property type="project" value="UniProtKB-SubCell"/>
</dbReference>
<dbReference type="SUPFAM" id="SSF53383">
    <property type="entry name" value="PLP-dependent transferases"/>
    <property type="match status" value="1"/>
</dbReference>
<feature type="binding site" evidence="5">
    <location>
        <begin position="101"/>
        <end position="102"/>
    </location>
    <ligand>
        <name>pyridoxal 5'-phosphate</name>
        <dbReference type="ChEBI" id="CHEBI:597326"/>
    </ligand>
</feature>
<evidence type="ECO:0000256" key="2">
    <source>
        <dbReference type="ARBA" id="ARBA00022605"/>
    </source>
</evidence>
<dbReference type="InterPro" id="IPR005814">
    <property type="entry name" value="Aminotrans_3"/>
</dbReference>
<feature type="binding site" evidence="5">
    <location>
        <position position="275"/>
    </location>
    <ligand>
        <name>N(2)-acetyl-L-ornithine</name>
        <dbReference type="ChEBI" id="CHEBI:57805"/>
    </ligand>
</feature>
<dbReference type="FunFam" id="3.40.640.10:FF:000004">
    <property type="entry name" value="Acetylornithine aminotransferase"/>
    <property type="match status" value="1"/>
</dbReference>
<reference evidence="6" key="1">
    <citation type="journal article" date="2020" name="ISME J.">
        <title>Gammaproteobacteria mediating utilization of methyl-, sulfur- and petroleum organic compounds in deep ocean hydrothermal plumes.</title>
        <authorList>
            <person name="Zhou Z."/>
            <person name="Liu Y."/>
            <person name="Pan J."/>
            <person name="Cron B.R."/>
            <person name="Toner B.M."/>
            <person name="Anantharaman K."/>
            <person name="Breier J.A."/>
            <person name="Dick G.J."/>
            <person name="Li M."/>
        </authorList>
    </citation>
    <scope>NUCLEOTIDE SEQUENCE</scope>
    <source>
        <strain evidence="6">SZUA-1501</strain>
    </source>
</reference>
<dbReference type="InterPro" id="IPR049704">
    <property type="entry name" value="Aminotrans_3_PPA_site"/>
</dbReference>
<evidence type="ECO:0000256" key="5">
    <source>
        <dbReference type="HAMAP-Rule" id="MF_01107"/>
    </source>
</evidence>
<dbReference type="Gene3D" id="3.90.1150.10">
    <property type="entry name" value="Aspartate Aminotransferase, domain 1"/>
    <property type="match status" value="1"/>
</dbReference>
<dbReference type="PIRSF" id="PIRSF000521">
    <property type="entry name" value="Transaminase_4ab_Lys_Orn"/>
    <property type="match status" value="1"/>
</dbReference>
<keyword evidence="2 5" id="KW-0028">Amino-acid biosynthesis</keyword>
<evidence type="ECO:0000256" key="4">
    <source>
        <dbReference type="ARBA" id="ARBA00022898"/>
    </source>
</evidence>
<accession>A0A9D0YPU2</accession>
<dbReference type="PANTHER" id="PTHR11986">
    <property type="entry name" value="AMINOTRANSFERASE CLASS III"/>
    <property type="match status" value="1"/>
</dbReference>
<evidence type="ECO:0000313" key="7">
    <source>
        <dbReference type="Proteomes" id="UP000606463"/>
    </source>
</evidence>
<evidence type="ECO:0000256" key="3">
    <source>
        <dbReference type="ARBA" id="ARBA00022679"/>
    </source>
</evidence>
<dbReference type="GO" id="GO:0006526">
    <property type="term" value="P:L-arginine biosynthetic process"/>
    <property type="evidence" value="ECO:0007669"/>
    <property type="project" value="UniProtKB-UniRule"/>
</dbReference>
<dbReference type="InterPro" id="IPR015424">
    <property type="entry name" value="PyrdxlP-dep_Trfase"/>
</dbReference>
<proteinExistence type="inferred from homology"/>
<comment type="cofactor">
    <cofactor evidence="5">
        <name>pyridoxal 5'-phosphate</name>
        <dbReference type="ChEBI" id="CHEBI:597326"/>
    </cofactor>
    <text evidence="5">Binds 1 pyridoxal phosphate per subunit.</text>
</comment>
<evidence type="ECO:0000313" key="6">
    <source>
        <dbReference type="EMBL" id="HIP98826.1"/>
    </source>
</evidence>
<dbReference type="NCBIfam" id="NF002325">
    <property type="entry name" value="PRK01278.1"/>
    <property type="match status" value="1"/>
</dbReference>
<dbReference type="Proteomes" id="UP000606463">
    <property type="component" value="Unassembled WGS sequence"/>
</dbReference>
<dbReference type="CDD" id="cd00610">
    <property type="entry name" value="OAT_like"/>
    <property type="match status" value="1"/>
</dbReference>
<dbReference type="InterPro" id="IPR015422">
    <property type="entry name" value="PyrdxlP-dep_Trfase_small"/>
</dbReference>
<keyword evidence="1 5" id="KW-0032">Aminotransferase</keyword>
<keyword evidence="4 5" id="KW-0663">Pyridoxal phosphate</keyword>
<organism evidence="6 7">
    <name type="scientific">Aquifex aeolicus</name>
    <dbReference type="NCBI Taxonomy" id="63363"/>
    <lineage>
        <taxon>Bacteria</taxon>
        <taxon>Pseudomonadati</taxon>
        <taxon>Aquificota</taxon>
        <taxon>Aquificia</taxon>
        <taxon>Aquificales</taxon>
        <taxon>Aquificaceae</taxon>
        <taxon>Aquifex</taxon>
    </lineage>
</organism>
<comment type="caution">
    <text evidence="6">The sequence shown here is derived from an EMBL/GenBank/DDBJ whole genome shotgun (WGS) entry which is preliminary data.</text>
</comment>
<dbReference type="InterPro" id="IPR004636">
    <property type="entry name" value="AcOrn/SuccOrn_fam"/>
</dbReference>
<dbReference type="NCBIfam" id="TIGR00707">
    <property type="entry name" value="argD"/>
    <property type="match status" value="1"/>
</dbReference>
<feature type="modified residue" description="N6-(pyridoxal phosphate)lysine" evidence="5">
    <location>
        <position position="247"/>
    </location>
</feature>